<protein>
    <submittedName>
        <fullName evidence="1">Uncharacterized protein</fullName>
    </submittedName>
</protein>
<proteinExistence type="predicted"/>
<evidence type="ECO:0000313" key="2">
    <source>
        <dbReference type="Proteomes" id="UP001500298"/>
    </source>
</evidence>
<evidence type="ECO:0000313" key="1">
    <source>
        <dbReference type="EMBL" id="GAA4840283.1"/>
    </source>
</evidence>
<organism evidence="1 2">
    <name type="scientific">Algivirga pacifica</name>
    <dbReference type="NCBI Taxonomy" id="1162670"/>
    <lineage>
        <taxon>Bacteria</taxon>
        <taxon>Pseudomonadati</taxon>
        <taxon>Bacteroidota</taxon>
        <taxon>Cytophagia</taxon>
        <taxon>Cytophagales</taxon>
        <taxon>Flammeovirgaceae</taxon>
        <taxon>Algivirga</taxon>
    </lineage>
</organism>
<comment type="caution">
    <text evidence="1">The sequence shown here is derived from an EMBL/GenBank/DDBJ whole genome shotgun (WGS) entry which is preliminary data.</text>
</comment>
<dbReference type="Proteomes" id="UP001500298">
    <property type="component" value="Unassembled WGS sequence"/>
</dbReference>
<accession>A0ABP9DGV0</accession>
<gene>
    <name evidence="1" type="ORF">GCM10023331_26770</name>
</gene>
<dbReference type="EMBL" id="BAABJX010000039">
    <property type="protein sequence ID" value="GAA4840283.1"/>
    <property type="molecule type" value="Genomic_DNA"/>
</dbReference>
<reference evidence="2" key="1">
    <citation type="journal article" date="2019" name="Int. J. Syst. Evol. Microbiol.">
        <title>The Global Catalogue of Microorganisms (GCM) 10K type strain sequencing project: providing services to taxonomists for standard genome sequencing and annotation.</title>
        <authorList>
            <consortium name="The Broad Institute Genomics Platform"/>
            <consortium name="The Broad Institute Genome Sequencing Center for Infectious Disease"/>
            <person name="Wu L."/>
            <person name="Ma J."/>
        </authorList>
    </citation>
    <scope>NUCLEOTIDE SEQUENCE [LARGE SCALE GENOMIC DNA]</scope>
    <source>
        <strain evidence="2">JCM 18326</strain>
    </source>
</reference>
<keyword evidence="2" id="KW-1185">Reference proteome</keyword>
<name>A0ABP9DGV0_9BACT</name>
<sequence>MVVTQHLLFEMKQILINNDHANKSIVDTISTINYDEDVKYKDEPVFFSHKP</sequence>